<evidence type="ECO:0000256" key="13">
    <source>
        <dbReference type="RuleBase" id="RU369069"/>
    </source>
</evidence>
<evidence type="ECO:0000256" key="12">
    <source>
        <dbReference type="ARBA" id="ARBA00023180"/>
    </source>
</evidence>
<evidence type="ECO:0000313" key="16">
    <source>
        <dbReference type="Proteomes" id="UP000735302"/>
    </source>
</evidence>
<dbReference type="PANTHER" id="PTHR31120:SF6">
    <property type="entry name" value="METALLOPROTEASE TIKI HOMOLOG"/>
    <property type="match status" value="1"/>
</dbReference>
<dbReference type="InterPro" id="IPR040230">
    <property type="entry name" value="TIKI1/2-like"/>
</dbReference>
<dbReference type="AlphaFoldDB" id="A0AAV3ZQP9"/>
<dbReference type="Proteomes" id="UP000735302">
    <property type="component" value="Unassembled WGS sequence"/>
</dbReference>
<dbReference type="GO" id="GO:0006508">
    <property type="term" value="P:proteolysis"/>
    <property type="evidence" value="ECO:0007669"/>
    <property type="project" value="UniProtKB-KW"/>
</dbReference>
<comment type="cofactor">
    <cofactor evidence="13">
        <name>Mn(2+)</name>
        <dbReference type="ChEBI" id="CHEBI:29035"/>
    </cofactor>
    <cofactor evidence="13">
        <name>Co(2+)</name>
        <dbReference type="ChEBI" id="CHEBI:48828"/>
    </cofactor>
    <text evidence="13">Divalent metal cations. Mn(2+) or Co(2+).</text>
</comment>
<comment type="caution">
    <text evidence="15">The sequence shown here is derived from an EMBL/GenBank/DDBJ whole genome shotgun (WGS) entry which is preliminary data.</text>
</comment>
<keyword evidence="16" id="KW-1185">Reference proteome</keyword>
<comment type="subcellular location">
    <subcellularLocation>
        <location evidence="13">Cell membrane</location>
        <topology evidence="13">Single-pass type I membrane protein</topology>
    </subcellularLocation>
    <subcellularLocation>
        <location evidence="2">Membrane</location>
        <topology evidence="2">Single-pass type I membrane protein</topology>
    </subcellularLocation>
</comment>
<keyword evidence="9" id="KW-1133">Transmembrane helix</keyword>
<feature type="compositionally biased region" description="Basic and acidic residues" evidence="14">
    <location>
        <begin position="131"/>
        <end position="145"/>
    </location>
</feature>
<evidence type="ECO:0000256" key="2">
    <source>
        <dbReference type="ARBA" id="ARBA00004479"/>
    </source>
</evidence>
<evidence type="ECO:0000256" key="11">
    <source>
        <dbReference type="ARBA" id="ARBA00023136"/>
    </source>
</evidence>
<reference evidence="15 16" key="1">
    <citation type="journal article" date="2021" name="Elife">
        <title>Chloroplast acquisition without the gene transfer in kleptoplastic sea slugs, Plakobranchus ocellatus.</title>
        <authorList>
            <person name="Maeda T."/>
            <person name="Takahashi S."/>
            <person name="Yoshida T."/>
            <person name="Shimamura S."/>
            <person name="Takaki Y."/>
            <person name="Nagai Y."/>
            <person name="Toyoda A."/>
            <person name="Suzuki Y."/>
            <person name="Arimoto A."/>
            <person name="Ishii H."/>
            <person name="Satoh N."/>
            <person name="Nishiyama T."/>
            <person name="Hasebe M."/>
            <person name="Maruyama T."/>
            <person name="Minagawa J."/>
            <person name="Obokata J."/>
            <person name="Shigenobu S."/>
        </authorList>
    </citation>
    <scope>NUCLEOTIDE SEQUENCE [LARGE SCALE GENOMIC DNA]</scope>
</reference>
<dbReference type="EMBL" id="BLXT01002709">
    <property type="protein sequence ID" value="GFN96816.1"/>
    <property type="molecule type" value="Genomic_DNA"/>
</dbReference>
<name>A0AAV3ZQP9_9GAST</name>
<evidence type="ECO:0000256" key="9">
    <source>
        <dbReference type="ARBA" id="ARBA00022989"/>
    </source>
</evidence>
<keyword evidence="5" id="KW-0812">Transmembrane</keyword>
<dbReference type="InterPro" id="IPR002816">
    <property type="entry name" value="TraB/PrgY/GumN_fam"/>
</dbReference>
<comment type="function">
    <text evidence="13">Metalloprotease that acts as a negative regulator of the Wnt signaling pathway.</text>
</comment>
<keyword evidence="7 13" id="KW-0732">Signal</keyword>
<protein>
    <recommendedName>
        <fullName evidence="13">Metalloprotease TIKI homolog</fullName>
        <ecNumber evidence="13">3.4.-.-</ecNumber>
    </recommendedName>
</protein>
<comment type="similarity">
    <text evidence="3 13">Belongs to the TIKI family.</text>
</comment>
<evidence type="ECO:0000256" key="10">
    <source>
        <dbReference type="ARBA" id="ARBA00023049"/>
    </source>
</evidence>
<dbReference type="GO" id="GO:0016055">
    <property type="term" value="P:Wnt signaling pathway"/>
    <property type="evidence" value="ECO:0007669"/>
    <property type="project" value="UniProtKB-KW"/>
</dbReference>
<keyword evidence="11" id="KW-0472">Membrane</keyword>
<keyword evidence="13" id="KW-0879">Wnt signaling pathway</keyword>
<gene>
    <name evidence="15" type="ORF">PoB_002332200</name>
</gene>
<evidence type="ECO:0000256" key="7">
    <source>
        <dbReference type="ARBA" id="ARBA00022729"/>
    </source>
</evidence>
<evidence type="ECO:0000256" key="1">
    <source>
        <dbReference type="ARBA" id="ARBA00001941"/>
    </source>
</evidence>
<organism evidence="15 16">
    <name type="scientific">Plakobranchus ocellatus</name>
    <dbReference type="NCBI Taxonomy" id="259542"/>
    <lineage>
        <taxon>Eukaryota</taxon>
        <taxon>Metazoa</taxon>
        <taxon>Spiralia</taxon>
        <taxon>Lophotrochozoa</taxon>
        <taxon>Mollusca</taxon>
        <taxon>Gastropoda</taxon>
        <taxon>Heterobranchia</taxon>
        <taxon>Euthyneura</taxon>
        <taxon>Panpulmonata</taxon>
        <taxon>Sacoglossa</taxon>
        <taxon>Placobranchoidea</taxon>
        <taxon>Plakobranchidae</taxon>
        <taxon>Plakobranchus</taxon>
    </lineage>
</organism>
<evidence type="ECO:0000256" key="4">
    <source>
        <dbReference type="ARBA" id="ARBA00022670"/>
    </source>
</evidence>
<feature type="region of interest" description="Disordered" evidence="14">
    <location>
        <begin position="123"/>
        <end position="154"/>
    </location>
</feature>
<dbReference type="GO" id="GO:0030178">
    <property type="term" value="P:negative regulation of Wnt signaling pathway"/>
    <property type="evidence" value="ECO:0007669"/>
    <property type="project" value="UniProtKB-UniRule"/>
</dbReference>
<dbReference type="GO" id="GO:0004222">
    <property type="term" value="F:metalloendopeptidase activity"/>
    <property type="evidence" value="ECO:0007669"/>
    <property type="project" value="UniProtKB-UniRule"/>
</dbReference>
<proteinExistence type="inferred from homology"/>
<evidence type="ECO:0000256" key="8">
    <source>
        <dbReference type="ARBA" id="ARBA00022801"/>
    </source>
</evidence>
<comment type="cofactor">
    <cofactor evidence="1">
        <name>Co(2+)</name>
        <dbReference type="ChEBI" id="CHEBI:48828"/>
    </cofactor>
</comment>
<evidence type="ECO:0000256" key="3">
    <source>
        <dbReference type="ARBA" id="ARBA00008261"/>
    </source>
</evidence>
<dbReference type="PANTHER" id="PTHR31120">
    <property type="entry name" value="METALLOPROTEASE TIKI"/>
    <property type="match status" value="1"/>
</dbReference>
<keyword evidence="6 13" id="KW-0479">Metal-binding</keyword>
<evidence type="ECO:0000256" key="5">
    <source>
        <dbReference type="ARBA" id="ARBA00022692"/>
    </source>
</evidence>
<dbReference type="GO" id="GO:0005886">
    <property type="term" value="C:plasma membrane"/>
    <property type="evidence" value="ECO:0007669"/>
    <property type="project" value="UniProtKB-SubCell"/>
</dbReference>
<evidence type="ECO:0000313" key="15">
    <source>
        <dbReference type="EMBL" id="GFN96816.1"/>
    </source>
</evidence>
<accession>A0AAV3ZQP9</accession>
<sequence>MSSVSGQILADVLPADLYYRLQKHLEYVRTSMADWMSEEQKRKGLFDDYLFNAIAGNWQRKRPVWVMLMVNSLTEADVKSRGVPVLDLYLAQQAEREGKVTGAVERVEEQCLPLNDLDLSQYKRNKKKNSHVKDAVRKDTNTDKQKHNHGHRSKDVCDRGVIPAIGLLNPPPVSSDFDVGYSPIDCSESYDPVLIPTTSLLRSLYLGVISATSLLRTL</sequence>
<keyword evidence="12" id="KW-0325">Glycoprotein</keyword>
<keyword evidence="4 13" id="KW-0645">Protease</keyword>
<dbReference type="EC" id="3.4.-.-" evidence="13"/>
<keyword evidence="13" id="KW-1003">Cell membrane</keyword>
<keyword evidence="10 13" id="KW-0482">Metalloprotease</keyword>
<keyword evidence="8 13" id="KW-0378">Hydrolase</keyword>
<dbReference type="Pfam" id="PF01963">
    <property type="entry name" value="TraB_PrgY_gumN"/>
    <property type="match status" value="1"/>
</dbReference>
<dbReference type="GO" id="GO:0046872">
    <property type="term" value="F:metal ion binding"/>
    <property type="evidence" value="ECO:0007669"/>
    <property type="project" value="UniProtKB-UniRule"/>
</dbReference>
<evidence type="ECO:0000256" key="6">
    <source>
        <dbReference type="ARBA" id="ARBA00022723"/>
    </source>
</evidence>
<evidence type="ECO:0000256" key="14">
    <source>
        <dbReference type="SAM" id="MobiDB-lite"/>
    </source>
</evidence>